<evidence type="ECO:0000313" key="1">
    <source>
        <dbReference type="EMBL" id="MBU3827808.1"/>
    </source>
</evidence>
<proteinExistence type="predicted"/>
<gene>
    <name evidence="1" type="ORF">H9806_01330</name>
</gene>
<protein>
    <recommendedName>
        <fullName evidence="3">LysR substrate-binding domain-containing protein</fullName>
    </recommendedName>
</protein>
<sequence length="214" mass="24709">MKEINIGYFKYFGNQEINKIKKKFEEENAGYLLNLHALSHDYLYHELNEKKILLALTDPRDDDLAKYQVYPVISAGIMAILQKGNFMSGQQTIELNDLSKIPDILIAKTDDEQSELHFHKDILKIKSPFIAVENVNEASLMAESGSGFFIMNELTANLLKNKDKLQQLFLLKNGKQLRQDYVLLHQKDEQQNQVLQKLVTMISSEFKKIISCEQ</sequence>
<reference evidence="1" key="2">
    <citation type="submission" date="2021-04" db="EMBL/GenBank/DDBJ databases">
        <authorList>
            <person name="Gilroy R."/>
        </authorList>
    </citation>
    <scope>NUCLEOTIDE SEQUENCE</scope>
    <source>
        <strain evidence="1">F6-686</strain>
    </source>
</reference>
<evidence type="ECO:0008006" key="3">
    <source>
        <dbReference type="Google" id="ProtNLM"/>
    </source>
</evidence>
<name>A0A9E2NT28_9LACO</name>
<dbReference type="Gene3D" id="3.40.190.290">
    <property type="match status" value="1"/>
</dbReference>
<dbReference type="AlphaFoldDB" id="A0A9E2NT28"/>
<evidence type="ECO:0000313" key="2">
    <source>
        <dbReference type="Proteomes" id="UP000823844"/>
    </source>
</evidence>
<comment type="caution">
    <text evidence="1">The sequence shown here is derived from an EMBL/GenBank/DDBJ whole genome shotgun (WGS) entry which is preliminary data.</text>
</comment>
<dbReference type="SUPFAM" id="SSF53850">
    <property type="entry name" value="Periplasmic binding protein-like II"/>
    <property type="match status" value="1"/>
</dbReference>
<reference evidence="1" key="1">
    <citation type="journal article" date="2021" name="PeerJ">
        <title>Extensive microbial diversity within the chicken gut microbiome revealed by metagenomics and culture.</title>
        <authorList>
            <person name="Gilroy R."/>
            <person name="Ravi A."/>
            <person name="Getino M."/>
            <person name="Pursley I."/>
            <person name="Horton D.L."/>
            <person name="Alikhan N.F."/>
            <person name="Baker D."/>
            <person name="Gharbi K."/>
            <person name="Hall N."/>
            <person name="Watson M."/>
            <person name="Adriaenssens E.M."/>
            <person name="Foster-Nyarko E."/>
            <person name="Jarju S."/>
            <person name="Secka A."/>
            <person name="Antonio M."/>
            <person name="Oren A."/>
            <person name="Chaudhuri R.R."/>
            <person name="La Ragione R."/>
            <person name="Hildebrand F."/>
            <person name="Pallen M.J."/>
        </authorList>
    </citation>
    <scope>NUCLEOTIDE SEQUENCE</scope>
    <source>
        <strain evidence="1">F6-686</strain>
    </source>
</reference>
<dbReference type="Proteomes" id="UP000823844">
    <property type="component" value="Unassembled WGS sequence"/>
</dbReference>
<organism evidence="1 2">
    <name type="scientific">Candidatus Lactobacillus pullistercoris</name>
    <dbReference type="NCBI Taxonomy" id="2838636"/>
    <lineage>
        <taxon>Bacteria</taxon>
        <taxon>Bacillati</taxon>
        <taxon>Bacillota</taxon>
        <taxon>Bacilli</taxon>
        <taxon>Lactobacillales</taxon>
        <taxon>Lactobacillaceae</taxon>
        <taxon>Lactobacillus</taxon>
    </lineage>
</organism>
<accession>A0A9E2NT28</accession>
<dbReference type="EMBL" id="JAHLFT010000018">
    <property type="protein sequence ID" value="MBU3827808.1"/>
    <property type="molecule type" value="Genomic_DNA"/>
</dbReference>